<keyword evidence="1" id="KW-1133">Transmembrane helix</keyword>
<proteinExistence type="predicted"/>
<dbReference type="Proteomes" id="UP001479436">
    <property type="component" value="Unassembled WGS sequence"/>
</dbReference>
<keyword evidence="1" id="KW-0472">Membrane</keyword>
<evidence type="ECO:0000259" key="2">
    <source>
        <dbReference type="Pfam" id="PF20584"/>
    </source>
</evidence>
<comment type="caution">
    <text evidence="3">The sequence shown here is derived from an EMBL/GenBank/DDBJ whole genome shotgun (WGS) entry which is preliminary data.</text>
</comment>
<dbReference type="EMBL" id="JASJQH010000024">
    <property type="protein sequence ID" value="KAK9768309.1"/>
    <property type="molecule type" value="Genomic_DNA"/>
</dbReference>
<feature type="transmembrane region" description="Helical" evidence="1">
    <location>
        <begin position="100"/>
        <end position="120"/>
    </location>
</feature>
<name>A0ABR2X3G3_9FUNG</name>
<keyword evidence="4" id="KW-1185">Reference proteome</keyword>
<evidence type="ECO:0000313" key="3">
    <source>
        <dbReference type="EMBL" id="KAK9768309.1"/>
    </source>
</evidence>
<gene>
    <name evidence="3" type="ORF">K7432_001147</name>
</gene>
<sequence>MFTTALRRYTLATPVRSTLLSSSSKTSSFRAGLQVRNFSLVPEGLNLTRWSWPWWKEWSIIMTVFAITGSSTVKVVRPVLKDVLGVEGSFTEGPWSYRGAYLATTLPLYSCILVTVGTIFGRRLHFQQIALRMWGRFIPKKYRPLPTKAKGI</sequence>
<accession>A0ABR2X3G3</accession>
<evidence type="ECO:0000256" key="1">
    <source>
        <dbReference type="SAM" id="Phobius"/>
    </source>
</evidence>
<feature type="transmembrane region" description="Helical" evidence="1">
    <location>
        <begin position="58"/>
        <end position="80"/>
    </location>
</feature>
<dbReference type="Pfam" id="PF20584">
    <property type="entry name" value="DUF6787"/>
    <property type="match status" value="1"/>
</dbReference>
<organism evidence="3 4">
    <name type="scientific">Basidiobolus ranarum</name>
    <dbReference type="NCBI Taxonomy" id="34480"/>
    <lineage>
        <taxon>Eukaryota</taxon>
        <taxon>Fungi</taxon>
        <taxon>Fungi incertae sedis</taxon>
        <taxon>Zoopagomycota</taxon>
        <taxon>Entomophthoromycotina</taxon>
        <taxon>Basidiobolomycetes</taxon>
        <taxon>Basidiobolales</taxon>
        <taxon>Basidiobolaceae</taxon>
        <taxon>Basidiobolus</taxon>
    </lineage>
</organism>
<protein>
    <recommendedName>
        <fullName evidence="2">DUF6787 domain-containing protein</fullName>
    </recommendedName>
</protein>
<reference evidence="3 4" key="1">
    <citation type="submission" date="2023-04" db="EMBL/GenBank/DDBJ databases">
        <title>Genome of Basidiobolus ranarum AG-B5.</title>
        <authorList>
            <person name="Stajich J.E."/>
            <person name="Carter-House D."/>
            <person name="Gryganskyi A."/>
        </authorList>
    </citation>
    <scope>NUCLEOTIDE SEQUENCE [LARGE SCALE GENOMIC DNA]</scope>
    <source>
        <strain evidence="3 4">AG-B5</strain>
    </source>
</reference>
<keyword evidence="1" id="KW-0812">Transmembrane</keyword>
<feature type="domain" description="DUF6787" evidence="2">
    <location>
        <begin position="60"/>
        <end position="138"/>
    </location>
</feature>
<evidence type="ECO:0000313" key="4">
    <source>
        <dbReference type="Proteomes" id="UP001479436"/>
    </source>
</evidence>
<dbReference type="InterPro" id="IPR046714">
    <property type="entry name" value="DUF6787"/>
</dbReference>